<keyword evidence="3" id="KW-1185">Reference proteome</keyword>
<dbReference type="InterPro" id="IPR008560">
    <property type="entry name" value="DUF842_euk"/>
</dbReference>
<protein>
    <recommendedName>
        <fullName evidence="2">Protein FAM136A</fullName>
    </recommendedName>
</protein>
<sequence>MEYFQCWEGVTTAELQQLWVQEAVDSMVKSLERRNTWRIQGFMFQHSTSCCEDSRSAMQLVHQCIEHCHAPLAQVHALVTSELEQLQDCLAQCTMHCNDKAKNSTDARSKELQVKLQLEICVTKYVDDHMYLIPTMTKMMESLLSVGK</sequence>
<comment type="similarity">
    <text evidence="1">Belongs to the FAM136 family.</text>
</comment>
<dbReference type="PANTHER" id="PTHR21096:SF0">
    <property type="entry name" value="PROTEIN FAM136A"/>
    <property type="match status" value="1"/>
</dbReference>
<dbReference type="PANTHER" id="PTHR21096">
    <property type="entry name" value="PROTEIN FAM136A"/>
    <property type="match status" value="1"/>
</dbReference>
<dbReference type="Pfam" id="PF05811">
    <property type="entry name" value="DUF842"/>
    <property type="match status" value="1"/>
</dbReference>
<evidence type="ECO:0000256" key="2">
    <source>
        <dbReference type="ARBA" id="ARBA00017657"/>
    </source>
</evidence>
<evidence type="ECO:0000313" key="4">
    <source>
        <dbReference type="RefSeq" id="XP_044775109.1"/>
    </source>
</evidence>
<gene>
    <name evidence="4" type="primary">LOC110578444</name>
</gene>
<name>A0A8M1MWU0_NEOSC</name>
<dbReference type="AlphaFoldDB" id="A0A8M1MWU0"/>
<dbReference type="GO" id="GO:0005737">
    <property type="term" value="C:cytoplasm"/>
    <property type="evidence" value="ECO:0007669"/>
    <property type="project" value="TreeGrafter"/>
</dbReference>
<dbReference type="KEGG" id="nsu:110578444"/>
<accession>A0A8M1MWU0</accession>
<organism evidence="3 4">
    <name type="scientific">Neomonachus schauinslandi</name>
    <name type="common">Hawaiian monk seal</name>
    <name type="synonym">Monachus schauinslandi</name>
    <dbReference type="NCBI Taxonomy" id="29088"/>
    <lineage>
        <taxon>Eukaryota</taxon>
        <taxon>Metazoa</taxon>
        <taxon>Chordata</taxon>
        <taxon>Craniata</taxon>
        <taxon>Vertebrata</taxon>
        <taxon>Euteleostomi</taxon>
        <taxon>Mammalia</taxon>
        <taxon>Eutheria</taxon>
        <taxon>Laurasiatheria</taxon>
        <taxon>Carnivora</taxon>
        <taxon>Caniformia</taxon>
        <taxon>Pinnipedia</taxon>
        <taxon>Phocidae</taxon>
        <taxon>Monachinae</taxon>
        <taxon>Monachini</taxon>
        <taxon>Neomonachus</taxon>
    </lineage>
</organism>
<proteinExistence type="inferred from homology"/>
<reference evidence="4" key="1">
    <citation type="submission" date="2025-08" db="UniProtKB">
        <authorList>
            <consortium name="RefSeq"/>
        </authorList>
    </citation>
    <scope>IDENTIFICATION</scope>
    <source>
        <tissue evidence="4">Blood</tissue>
    </source>
</reference>
<dbReference type="Proteomes" id="UP000248481">
    <property type="component" value="Chromosome 1"/>
</dbReference>
<evidence type="ECO:0000313" key="3">
    <source>
        <dbReference type="Proteomes" id="UP000248481"/>
    </source>
</evidence>
<dbReference type="GeneID" id="110578444"/>
<dbReference type="RefSeq" id="XP_044775109.1">
    <property type="nucleotide sequence ID" value="XM_044919174.1"/>
</dbReference>
<evidence type="ECO:0000256" key="1">
    <source>
        <dbReference type="ARBA" id="ARBA00009952"/>
    </source>
</evidence>